<dbReference type="AlphaFoldDB" id="A0A9J7LP89"/>
<dbReference type="InterPro" id="IPR050801">
    <property type="entry name" value="Ca-Dep_Lectins_ImmuneDev"/>
</dbReference>
<dbReference type="SUPFAM" id="SSF56436">
    <property type="entry name" value="C-type lectin-like"/>
    <property type="match status" value="1"/>
</dbReference>
<dbReference type="GeneID" id="118422027"/>
<dbReference type="Pfam" id="PF00059">
    <property type="entry name" value="Lectin_C"/>
    <property type="match status" value="1"/>
</dbReference>
<name>A0A9J7LP89_BRAFL</name>
<dbReference type="KEGG" id="bfo:118422027"/>
<dbReference type="Proteomes" id="UP000001554">
    <property type="component" value="Chromosome 8"/>
</dbReference>
<dbReference type="OMA" id="NEHCAHY"/>
<dbReference type="CDD" id="cd00037">
    <property type="entry name" value="CLECT"/>
    <property type="match status" value="1"/>
</dbReference>
<protein>
    <submittedName>
        <fullName evidence="3">Perlucin-like protein</fullName>
    </submittedName>
</protein>
<evidence type="ECO:0000259" key="1">
    <source>
        <dbReference type="PROSITE" id="PS50041"/>
    </source>
</evidence>
<dbReference type="InterPro" id="IPR016187">
    <property type="entry name" value="CTDL_fold"/>
</dbReference>
<evidence type="ECO:0000313" key="3">
    <source>
        <dbReference type="RefSeq" id="XP_035685424.1"/>
    </source>
</evidence>
<dbReference type="InterPro" id="IPR016186">
    <property type="entry name" value="C-type_lectin-like/link_sf"/>
</dbReference>
<organism evidence="2 3">
    <name type="scientific">Branchiostoma floridae</name>
    <name type="common">Florida lancelet</name>
    <name type="synonym">Amphioxus</name>
    <dbReference type="NCBI Taxonomy" id="7739"/>
    <lineage>
        <taxon>Eukaryota</taxon>
        <taxon>Metazoa</taxon>
        <taxon>Chordata</taxon>
        <taxon>Cephalochordata</taxon>
        <taxon>Leptocardii</taxon>
        <taxon>Amphioxiformes</taxon>
        <taxon>Branchiostomatidae</taxon>
        <taxon>Branchiostoma</taxon>
    </lineage>
</organism>
<dbReference type="SMART" id="SM00034">
    <property type="entry name" value="CLECT"/>
    <property type="match status" value="1"/>
</dbReference>
<reference evidence="2" key="1">
    <citation type="journal article" date="2020" name="Nat. Ecol. Evol.">
        <title>Deeply conserved synteny resolves early events in vertebrate evolution.</title>
        <authorList>
            <person name="Simakov O."/>
            <person name="Marletaz F."/>
            <person name="Yue J.X."/>
            <person name="O'Connell B."/>
            <person name="Jenkins J."/>
            <person name="Brandt A."/>
            <person name="Calef R."/>
            <person name="Tung C.H."/>
            <person name="Huang T.K."/>
            <person name="Schmutz J."/>
            <person name="Satoh N."/>
            <person name="Yu J.K."/>
            <person name="Putnam N.H."/>
            <person name="Green R.E."/>
            <person name="Rokhsar D.S."/>
        </authorList>
    </citation>
    <scope>NUCLEOTIDE SEQUENCE [LARGE SCALE GENOMIC DNA]</scope>
    <source>
        <strain evidence="2">S238N-H82</strain>
    </source>
</reference>
<feature type="domain" description="C-type lectin" evidence="1">
    <location>
        <begin position="30"/>
        <end position="136"/>
    </location>
</feature>
<dbReference type="PROSITE" id="PS50041">
    <property type="entry name" value="C_TYPE_LECTIN_2"/>
    <property type="match status" value="1"/>
</dbReference>
<proteinExistence type="predicted"/>
<keyword evidence="2" id="KW-1185">Reference proteome</keyword>
<dbReference type="PANTHER" id="PTHR22801">
    <property type="entry name" value="LITHOSTATHINE"/>
    <property type="match status" value="1"/>
</dbReference>
<gene>
    <name evidence="3" type="primary">LOC118422027</name>
</gene>
<evidence type="ECO:0000313" key="2">
    <source>
        <dbReference type="Proteomes" id="UP000001554"/>
    </source>
</evidence>
<dbReference type="OrthoDB" id="7357196at2759"/>
<dbReference type="Gene3D" id="3.10.100.10">
    <property type="entry name" value="Mannose-Binding Protein A, subunit A"/>
    <property type="match status" value="1"/>
</dbReference>
<reference evidence="3" key="2">
    <citation type="submission" date="2025-08" db="UniProtKB">
        <authorList>
            <consortium name="RefSeq"/>
        </authorList>
    </citation>
    <scope>IDENTIFICATION</scope>
    <source>
        <strain evidence="3">S238N-H82</strain>
        <tissue evidence="3">Testes</tissue>
    </source>
</reference>
<sequence length="136" mass="15178">MNVEVALLIHPVLETGCPDGYKYYHPNQLCFKAFNQQGNYDHAVATCSSDGGTLAMPWDAGINAFLIDLKNAVDKNAWFWFGLTDRVQEGKFVWADGVPLGHFEQWAPGEPNNAYGGNEHCAHYWPGPNRTNKCAF</sequence>
<accession>A0A9J7LP89</accession>
<dbReference type="PANTHER" id="PTHR22801:SF63">
    <property type="entry name" value="C-TYPE LECTIN DOMAIN-CONTAINING PROTEIN"/>
    <property type="match status" value="1"/>
</dbReference>
<dbReference type="RefSeq" id="XP_035685424.1">
    <property type="nucleotide sequence ID" value="XM_035829531.1"/>
</dbReference>
<dbReference type="InterPro" id="IPR001304">
    <property type="entry name" value="C-type_lectin-like"/>
</dbReference>